<evidence type="ECO:0000313" key="4">
    <source>
        <dbReference type="Proteomes" id="UP000623467"/>
    </source>
</evidence>
<proteinExistence type="inferred from homology"/>
<reference evidence="3" key="1">
    <citation type="submission" date="2020-05" db="EMBL/GenBank/DDBJ databases">
        <title>Mycena genomes resolve the evolution of fungal bioluminescence.</title>
        <authorList>
            <person name="Tsai I.J."/>
        </authorList>
    </citation>
    <scope>NUCLEOTIDE SEQUENCE</scope>
    <source>
        <strain evidence="3">160909Yilan</strain>
    </source>
</reference>
<keyword evidence="4" id="KW-1185">Reference proteome</keyword>
<dbReference type="PANTHER" id="PTHR28023">
    <property type="entry name" value="UPF0357 PROTEIN YCL012C"/>
    <property type="match status" value="1"/>
</dbReference>
<sequence>MFFFFSVAGFLVLLFMLNLAAVAIRYRASLLPHVPARIRQLLPTLNHYQPLATFSEQIGAGMSSSNFDLEANVRDEDSRTGLDEQGTREVMEIMRRERVNFDQARLIRHNRILAQNGIDPSGMPMDSKAITRL</sequence>
<evidence type="ECO:0000313" key="3">
    <source>
        <dbReference type="EMBL" id="KAF7371050.1"/>
    </source>
</evidence>
<dbReference type="InterPro" id="IPR018559">
    <property type="entry name" value="DUF2015"/>
</dbReference>
<evidence type="ECO:0000256" key="1">
    <source>
        <dbReference type="ARBA" id="ARBA00008325"/>
    </source>
</evidence>
<protein>
    <submittedName>
        <fullName evidence="3">Uncharacterized protein</fullName>
    </submittedName>
</protein>
<dbReference type="Proteomes" id="UP000623467">
    <property type="component" value="Unassembled WGS sequence"/>
</dbReference>
<name>A0A8H7DE51_9AGAR</name>
<gene>
    <name evidence="3" type="ORF">MSAN_00739200</name>
</gene>
<organism evidence="3 4">
    <name type="scientific">Mycena sanguinolenta</name>
    <dbReference type="NCBI Taxonomy" id="230812"/>
    <lineage>
        <taxon>Eukaryota</taxon>
        <taxon>Fungi</taxon>
        <taxon>Dikarya</taxon>
        <taxon>Basidiomycota</taxon>
        <taxon>Agaricomycotina</taxon>
        <taxon>Agaricomycetes</taxon>
        <taxon>Agaricomycetidae</taxon>
        <taxon>Agaricales</taxon>
        <taxon>Marasmiineae</taxon>
        <taxon>Mycenaceae</taxon>
        <taxon>Mycena</taxon>
    </lineage>
</organism>
<comment type="similarity">
    <text evidence="1">Belongs to the UPF0357 family.</text>
</comment>
<comment type="caution">
    <text evidence="3">The sequence shown here is derived from an EMBL/GenBank/DDBJ whole genome shotgun (WGS) entry which is preliminary data.</text>
</comment>
<dbReference type="PANTHER" id="PTHR28023:SF1">
    <property type="entry name" value="UPF0357 PROTEIN YCL012C"/>
    <property type="match status" value="1"/>
</dbReference>
<dbReference type="EMBL" id="JACAZH010000004">
    <property type="protein sequence ID" value="KAF7371050.1"/>
    <property type="molecule type" value="Genomic_DNA"/>
</dbReference>
<dbReference type="OrthoDB" id="447314at2759"/>
<keyword evidence="2" id="KW-0732">Signal</keyword>
<evidence type="ECO:0000256" key="2">
    <source>
        <dbReference type="ARBA" id="ARBA00022729"/>
    </source>
</evidence>
<accession>A0A8H7DE51</accession>
<dbReference type="Pfam" id="PF09435">
    <property type="entry name" value="DUF2015"/>
    <property type="match status" value="1"/>
</dbReference>
<dbReference type="AlphaFoldDB" id="A0A8H7DE51"/>